<feature type="region of interest" description="Disordered" evidence="9">
    <location>
        <begin position="47"/>
        <end position="66"/>
    </location>
</feature>
<evidence type="ECO:0000313" key="12">
    <source>
        <dbReference type="EMBL" id="KAL0192530.1"/>
    </source>
</evidence>
<keyword evidence="4 10" id="KW-1133">Transmembrane helix</keyword>
<dbReference type="GO" id="GO:0004938">
    <property type="term" value="F:alpha2-adrenergic receptor activity"/>
    <property type="evidence" value="ECO:0007669"/>
    <property type="project" value="UniProtKB-ARBA"/>
</dbReference>
<evidence type="ECO:0000256" key="2">
    <source>
        <dbReference type="ARBA" id="ARBA00022475"/>
    </source>
</evidence>
<keyword evidence="5" id="KW-0297">G-protein coupled receptor</keyword>
<gene>
    <name evidence="12" type="ORF">M9458_010826</name>
</gene>
<comment type="caution">
    <text evidence="12">The sequence shown here is derived from an EMBL/GenBank/DDBJ whole genome shotgun (WGS) entry which is preliminary data.</text>
</comment>
<feature type="domain" description="G-protein coupled receptors family 1 profile" evidence="11">
    <location>
        <begin position="1"/>
        <end position="66"/>
    </location>
</feature>
<evidence type="ECO:0000256" key="1">
    <source>
        <dbReference type="ARBA" id="ARBA00004651"/>
    </source>
</evidence>
<evidence type="ECO:0000256" key="8">
    <source>
        <dbReference type="ARBA" id="ARBA00023224"/>
    </source>
</evidence>
<dbReference type="GO" id="GO:0005886">
    <property type="term" value="C:plasma membrane"/>
    <property type="evidence" value="ECO:0007669"/>
    <property type="project" value="UniProtKB-SubCell"/>
</dbReference>
<organism evidence="12 13">
    <name type="scientific">Cirrhinus mrigala</name>
    <name type="common">Mrigala</name>
    <dbReference type="NCBI Taxonomy" id="683832"/>
    <lineage>
        <taxon>Eukaryota</taxon>
        <taxon>Metazoa</taxon>
        <taxon>Chordata</taxon>
        <taxon>Craniata</taxon>
        <taxon>Vertebrata</taxon>
        <taxon>Euteleostomi</taxon>
        <taxon>Actinopterygii</taxon>
        <taxon>Neopterygii</taxon>
        <taxon>Teleostei</taxon>
        <taxon>Ostariophysi</taxon>
        <taxon>Cypriniformes</taxon>
        <taxon>Cyprinidae</taxon>
        <taxon>Labeoninae</taxon>
        <taxon>Labeonini</taxon>
        <taxon>Cirrhinus</taxon>
    </lineage>
</organism>
<evidence type="ECO:0000313" key="13">
    <source>
        <dbReference type="Proteomes" id="UP001529510"/>
    </source>
</evidence>
<evidence type="ECO:0000256" key="7">
    <source>
        <dbReference type="ARBA" id="ARBA00023170"/>
    </source>
</evidence>
<sequence>TRDDTVCEIANPAFVVYSSIMSFYVPFIITLLVYVQIYVVLRKRRKRVNTKRSCQKTDADAQPPLK</sequence>
<evidence type="ECO:0000256" key="3">
    <source>
        <dbReference type="ARBA" id="ARBA00022692"/>
    </source>
</evidence>
<dbReference type="InterPro" id="IPR000276">
    <property type="entry name" value="GPCR_Rhodpsn"/>
</dbReference>
<evidence type="ECO:0000259" key="11">
    <source>
        <dbReference type="PROSITE" id="PS50262"/>
    </source>
</evidence>
<dbReference type="InterPro" id="IPR017452">
    <property type="entry name" value="GPCR_Rhodpsn_7TM"/>
</dbReference>
<keyword evidence="2" id="KW-1003">Cell membrane</keyword>
<dbReference type="AlphaFoldDB" id="A0ABD0R451"/>
<accession>A0ABD0R451</accession>
<evidence type="ECO:0000256" key="6">
    <source>
        <dbReference type="ARBA" id="ARBA00023136"/>
    </source>
</evidence>
<dbReference type="Pfam" id="PF00001">
    <property type="entry name" value="7tm_1"/>
    <property type="match status" value="1"/>
</dbReference>
<dbReference type="Gene3D" id="1.20.1070.10">
    <property type="entry name" value="Rhodopsin 7-helix transmembrane proteins"/>
    <property type="match status" value="1"/>
</dbReference>
<feature type="transmembrane region" description="Helical" evidence="10">
    <location>
        <begin position="20"/>
        <end position="41"/>
    </location>
</feature>
<dbReference type="EMBL" id="JAMKFB020000005">
    <property type="protein sequence ID" value="KAL0192530.1"/>
    <property type="molecule type" value="Genomic_DNA"/>
</dbReference>
<keyword evidence="3 10" id="KW-0812">Transmembrane</keyword>
<dbReference type="PROSITE" id="PS50262">
    <property type="entry name" value="G_PROTEIN_RECEP_F1_2"/>
    <property type="match status" value="1"/>
</dbReference>
<reference evidence="12 13" key="1">
    <citation type="submission" date="2024-05" db="EMBL/GenBank/DDBJ databases">
        <title>Genome sequencing and assembly of Indian major carp, Cirrhinus mrigala (Hamilton, 1822).</title>
        <authorList>
            <person name="Mohindra V."/>
            <person name="Chowdhury L.M."/>
            <person name="Lal K."/>
            <person name="Jena J.K."/>
        </authorList>
    </citation>
    <scope>NUCLEOTIDE SEQUENCE [LARGE SCALE GENOMIC DNA]</scope>
    <source>
        <strain evidence="12">CM1030</strain>
        <tissue evidence="12">Blood</tissue>
    </source>
</reference>
<evidence type="ECO:0000256" key="5">
    <source>
        <dbReference type="ARBA" id="ARBA00023040"/>
    </source>
</evidence>
<comment type="subcellular location">
    <subcellularLocation>
        <location evidence="1">Cell membrane</location>
        <topology evidence="1">Multi-pass membrane protein</topology>
    </subcellularLocation>
</comment>
<evidence type="ECO:0000256" key="10">
    <source>
        <dbReference type="SAM" id="Phobius"/>
    </source>
</evidence>
<keyword evidence="8" id="KW-0807">Transducer</keyword>
<keyword evidence="6 10" id="KW-0472">Membrane</keyword>
<protein>
    <recommendedName>
        <fullName evidence="11">G-protein coupled receptors family 1 profile domain-containing protein</fullName>
    </recommendedName>
</protein>
<dbReference type="Proteomes" id="UP001529510">
    <property type="component" value="Unassembled WGS sequence"/>
</dbReference>
<dbReference type="PANTHER" id="PTHR24248">
    <property type="entry name" value="ADRENERGIC RECEPTOR-RELATED G-PROTEIN COUPLED RECEPTOR"/>
    <property type="match status" value="1"/>
</dbReference>
<dbReference type="GO" id="GO:0071881">
    <property type="term" value="P:adenylate cyclase-inhibiting adrenergic receptor signaling pathway"/>
    <property type="evidence" value="ECO:0007669"/>
    <property type="project" value="UniProtKB-ARBA"/>
</dbReference>
<dbReference type="PANTHER" id="PTHR24248:SF87">
    <property type="entry name" value="D(2) DOPAMINE RECEPTOR"/>
    <property type="match status" value="1"/>
</dbReference>
<keyword evidence="13" id="KW-1185">Reference proteome</keyword>
<evidence type="ECO:0000256" key="9">
    <source>
        <dbReference type="SAM" id="MobiDB-lite"/>
    </source>
</evidence>
<name>A0ABD0R451_CIRMR</name>
<keyword evidence="7" id="KW-0675">Receptor</keyword>
<evidence type="ECO:0000256" key="4">
    <source>
        <dbReference type="ARBA" id="ARBA00022989"/>
    </source>
</evidence>
<proteinExistence type="predicted"/>
<feature type="non-terminal residue" evidence="12">
    <location>
        <position position="1"/>
    </location>
</feature>
<feature type="non-terminal residue" evidence="12">
    <location>
        <position position="66"/>
    </location>
</feature>
<dbReference type="SUPFAM" id="SSF81321">
    <property type="entry name" value="Family A G protein-coupled receptor-like"/>
    <property type="match status" value="1"/>
</dbReference>